<dbReference type="GO" id="GO:0005506">
    <property type="term" value="F:iron ion binding"/>
    <property type="evidence" value="ECO:0007669"/>
    <property type="project" value="InterPro"/>
</dbReference>
<reference evidence="3 4" key="1">
    <citation type="journal article" date="2008" name="PLoS Genet.">
        <title>Genomic islands in the pathogenic filamentous fungus Aspergillus fumigatus.</title>
        <authorList>
            <person name="Fedorova N.D."/>
            <person name="Khaldi N."/>
            <person name="Joardar V.S."/>
            <person name="Maiti R."/>
            <person name="Amedeo P."/>
            <person name="Anderson M.J."/>
            <person name="Crabtree J."/>
            <person name="Silva J.C."/>
            <person name="Badger J.H."/>
            <person name="Albarraq A."/>
            <person name="Angiuoli S."/>
            <person name="Bussey H."/>
            <person name="Bowyer P."/>
            <person name="Cotty P.J."/>
            <person name="Dyer P.S."/>
            <person name="Egan A."/>
            <person name="Galens K."/>
            <person name="Fraser-Liggett C.M."/>
            <person name="Haas B.J."/>
            <person name="Inman J.M."/>
            <person name="Kent R."/>
            <person name="Lemieux S."/>
            <person name="Malavazi I."/>
            <person name="Orvis J."/>
            <person name="Roemer T."/>
            <person name="Ronning C.M."/>
            <person name="Sundaram J.P."/>
            <person name="Sutton G."/>
            <person name="Turner G."/>
            <person name="Venter J.C."/>
            <person name="White O.R."/>
            <person name="Whitty B.R."/>
            <person name="Youngman P."/>
            <person name="Wolfe K.H."/>
            <person name="Goldman G.H."/>
            <person name="Wortman J.R."/>
            <person name="Jiang B."/>
            <person name="Denning D.W."/>
            <person name="Nierman W.C."/>
        </authorList>
    </citation>
    <scope>NUCLEOTIDE SEQUENCE [LARGE SCALE GENOMIC DNA]</scope>
    <source>
        <strain evidence="4">CBS 144.89 / FGSC A1163 / CEA10</strain>
    </source>
</reference>
<evidence type="ECO:0000313" key="3">
    <source>
        <dbReference type="EMBL" id="EDP50788.1"/>
    </source>
</evidence>
<evidence type="ECO:0000313" key="4">
    <source>
        <dbReference type="Proteomes" id="UP000001699"/>
    </source>
</evidence>
<proteinExistence type="inferred from homology"/>
<keyword evidence="3" id="KW-0560">Oxidoreductase</keyword>
<dbReference type="AlphaFoldDB" id="B0Y539"/>
<dbReference type="PRINTS" id="PR00463">
    <property type="entry name" value="EP450I"/>
</dbReference>
<name>B0Y539_ASPFC</name>
<gene>
    <name evidence="3" type="ORF">AFUB_071290</name>
</gene>
<dbReference type="PRINTS" id="PR00385">
    <property type="entry name" value="P450"/>
</dbReference>
<dbReference type="InterPro" id="IPR002401">
    <property type="entry name" value="Cyt_P450_E_grp-I"/>
</dbReference>
<evidence type="ECO:0000256" key="2">
    <source>
        <dbReference type="PIRSR" id="PIRSR602401-1"/>
    </source>
</evidence>
<dbReference type="PhylomeDB" id="B0Y539"/>
<dbReference type="InterPro" id="IPR050121">
    <property type="entry name" value="Cytochrome_P450_monoxygenase"/>
</dbReference>
<dbReference type="GO" id="GO:0020037">
    <property type="term" value="F:heme binding"/>
    <property type="evidence" value="ECO:0007669"/>
    <property type="project" value="InterPro"/>
</dbReference>
<feature type="binding site" description="axial binding residue" evidence="2">
    <location>
        <position position="411"/>
    </location>
    <ligand>
        <name>heme</name>
        <dbReference type="ChEBI" id="CHEBI:30413"/>
    </ligand>
    <ligandPart>
        <name>Fe</name>
        <dbReference type="ChEBI" id="CHEBI:18248"/>
    </ligandPart>
</feature>
<evidence type="ECO:0000256" key="1">
    <source>
        <dbReference type="ARBA" id="ARBA00010617"/>
    </source>
</evidence>
<dbReference type="Pfam" id="PF00067">
    <property type="entry name" value="p450"/>
    <property type="match status" value="1"/>
</dbReference>
<keyword evidence="2" id="KW-0349">Heme</keyword>
<protein>
    <submittedName>
        <fullName evidence="3">Cytochrome P450 monooxygenase, putative</fullName>
    </submittedName>
</protein>
<dbReference type="GO" id="GO:0016705">
    <property type="term" value="F:oxidoreductase activity, acting on paired donors, with incorporation or reduction of molecular oxygen"/>
    <property type="evidence" value="ECO:0007669"/>
    <property type="project" value="InterPro"/>
</dbReference>
<keyword evidence="3" id="KW-0503">Monooxygenase</keyword>
<dbReference type="HOGENOM" id="CLU_001570_14_11_1"/>
<comment type="cofactor">
    <cofactor evidence="2">
        <name>heme</name>
        <dbReference type="ChEBI" id="CHEBI:30413"/>
    </cofactor>
</comment>
<dbReference type="PANTHER" id="PTHR24305:SF160">
    <property type="entry name" value="P450, PUTATIVE (EUROFUNG)-RELATED"/>
    <property type="match status" value="1"/>
</dbReference>
<dbReference type="CDD" id="cd11058">
    <property type="entry name" value="CYP60B-like"/>
    <property type="match status" value="1"/>
</dbReference>
<dbReference type="Gene3D" id="1.10.630.10">
    <property type="entry name" value="Cytochrome P450"/>
    <property type="match status" value="1"/>
</dbReference>
<keyword evidence="4" id="KW-1185">Reference proteome</keyword>
<keyword evidence="2" id="KW-0479">Metal-binding</keyword>
<accession>B0Y539</accession>
<dbReference type="SUPFAM" id="SSF48264">
    <property type="entry name" value="Cytochrome P450"/>
    <property type="match status" value="1"/>
</dbReference>
<dbReference type="PANTHER" id="PTHR24305">
    <property type="entry name" value="CYTOCHROME P450"/>
    <property type="match status" value="1"/>
</dbReference>
<dbReference type="GO" id="GO:0004497">
    <property type="term" value="F:monooxygenase activity"/>
    <property type="evidence" value="ECO:0007669"/>
    <property type="project" value="UniProtKB-KW"/>
</dbReference>
<sequence length="468" mass="52753">MVLVAMSLPSGPFPELAYPVIPFPVLAIGTKLAFLSGRSTYRFHSLHQSYGNIVRFAPGQATTNTVKALRQIYSTSTGKGAAFLKTSFYRNISRRNIFTAADPVYHASVRKLFGPSFTPGSMHAHAGVIRECILRLHEVIRDKLETHNTISLNELLYCHSVDTVSEVLLGKPLGCLKRGKPYFWTEQLPRIFYWATIRDQFEGSGIPTAIKWLLRRFLRKGIRLRAEQARMRLINEQLHAPHTRRDIMVEVMERSGGSELPEDEIAENFSAIMLAGFHTTQNALCAVIYLVLTHPEAHVKLVQELQTAFASADDISGDVAAQLPYLNAVITEALRLYPPVPLGGPRVSPGAYVDGVYIPAGTEICTSLFALHHNPEYFSSPYEFLPERWTEPGSTDRKEAVQPFLIGSRACIAKYFAKQMLQLTLAGFFLEFEAEHVGKVRDWQRQSRCYAFWDVPDLQVKLRKRLID</sequence>
<dbReference type="OrthoDB" id="1470350at2759"/>
<organism evidence="3 4">
    <name type="scientific">Aspergillus fumigatus (strain CBS 144.89 / FGSC A1163 / CEA10)</name>
    <name type="common">Neosartorya fumigata</name>
    <dbReference type="NCBI Taxonomy" id="451804"/>
    <lineage>
        <taxon>Eukaryota</taxon>
        <taxon>Fungi</taxon>
        <taxon>Dikarya</taxon>
        <taxon>Ascomycota</taxon>
        <taxon>Pezizomycotina</taxon>
        <taxon>Eurotiomycetes</taxon>
        <taxon>Eurotiomycetidae</taxon>
        <taxon>Eurotiales</taxon>
        <taxon>Aspergillaceae</taxon>
        <taxon>Aspergillus</taxon>
        <taxon>Aspergillus subgen. Fumigati</taxon>
    </lineage>
</organism>
<dbReference type="InterPro" id="IPR001128">
    <property type="entry name" value="Cyt_P450"/>
</dbReference>
<dbReference type="EMBL" id="DS499598">
    <property type="protein sequence ID" value="EDP50788.1"/>
    <property type="molecule type" value="Genomic_DNA"/>
</dbReference>
<dbReference type="FunFam" id="1.10.630.10:FF:000132">
    <property type="entry name" value="Benzoate 4-monooxygenase cytochrome P450"/>
    <property type="match status" value="1"/>
</dbReference>
<dbReference type="VEuPathDB" id="FungiDB:AFUB_071290"/>
<comment type="similarity">
    <text evidence="1">Belongs to the cytochrome P450 family.</text>
</comment>
<dbReference type="InterPro" id="IPR036396">
    <property type="entry name" value="Cyt_P450_sf"/>
</dbReference>
<dbReference type="Proteomes" id="UP000001699">
    <property type="component" value="Unassembled WGS sequence"/>
</dbReference>
<keyword evidence="2" id="KW-0408">Iron</keyword>
<dbReference type="GO" id="GO:0044283">
    <property type="term" value="P:small molecule biosynthetic process"/>
    <property type="evidence" value="ECO:0007669"/>
    <property type="project" value="UniProtKB-ARBA"/>
</dbReference>